<protein>
    <recommendedName>
        <fullName evidence="9">Fucolectin tachylectin-4 pentraxin-1 domain-containing protein</fullName>
    </recommendedName>
</protein>
<dbReference type="SUPFAM" id="SSF49785">
    <property type="entry name" value="Galactose-binding domain-like"/>
    <property type="match status" value="1"/>
</dbReference>
<evidence type="ECO:0000256" key="4">
    <source>
        <dbReference type="ARBA" id="ARBA00022723"/>
    </source>
</evidence>
<evidence type="ECO:0000313" key="11">
    <source>
        <dbReference type="Proteomes" id="UP000887568"/>
    </source>
</evidence>
<keyword evidence="4" id="KW-0479">Metal-binding</keyword>
<reference evidence="10" key="1">
    <citation type="submission" date="2022-11" db="UniProtKB">
        <authorList>
            <consortium name="EnsemblMetazoa"/>
        </authorList>
    </citation>
    <scope>IDENTIFICATION</scope>
</reference>
<evidence type="ECO:0000256" key="2">
    <source>
        <dbReference type="ARBA" id="ARBA00010147"/>
    </source>
</evidence>
<dbReference type="GO" id="GO:0042806">
    <property type="term" value="F:fucose binding"/>
    <property type="evidence" value="ECO:0007669"/>
    <property type="project" value="UniProtKB-ARBA"/>
</dbReference>
<proteinExistence type="inferred from homology"/>
<evidence type="ECO:0000256" key="3">
    <source>
        <dbReference type="ARBA" id="ARBA00011233"/>
    </source>
</evidence>
<dbReference type="GO" id="GO:0046872">
    <property type="term" value="F:metal ion binding"/>
    <property type="evidence" value="ECO:0007669"/>
    <property type="project" value="UniProtKB-KW"/>
</dbReference>
<evidence type="ECO:0000256" key="5">
    <source>
        <dbReference type="ARBA" id="ARBA00022734"/>
    </source>
</evidence>
<comment type="function">
    <text evidence="1">Acts as a defensive agent. Recognizes blood group fucosylated oligosaccharides including A, B, H and Lewis B-type antigens. Does not recognize Lewis A antigen and has low affinity for monovalent haptens.</text>
</comment>
<dbReference type="SMART" id="SM00607">
    <property type="entry name" value="FTP"/>
    <property type="match status" value="1"/>
</dbReference>
<dbReference type="GeneID" id="119735104"/>
<sequence>MNVFIVGLFLILLAKSCHGQCRHWLTPELHYFDDNKETSAGTYGSGTFSIVGLPAHQSSTYPGLLAGNAVDGSSSSMIGSCSHTFIDDPAPWWRVDLGVDHCIGKVRVLNRGVCCSDRLTGAVVRAGNSTTVTDNPTCGSPVTADQAQPLGGTIDFDCRPQLRARYISVDIPHRATLQLCEVTAEEVPLDCCLGKSNGA</sequence>
<evidence type="ECO:0000256" key="8">
    <source>
        <dbReference type="SAM" id="SignalP"/>
    </source>
</evidence>
<comment type="subunit">
    <text evidence="3">Homotrimer.</text>
</comment>
<keyword evidence="7" id="KW-1015">Disulfide bond</keyword>
<keyword evidence="8" id="KW-0732">Signal</keyword>
<feature type="signal peptide" evidence="8">
    <location>
        <begin position="1"/>
        <end position="19"/>
    </location>
</feature>
<feature type="domain" description="Fucolectin tachylectin-4 pentraxin-1" evidence="9">
    <location>
        <begin position="51"/>
        <end position="190"/>
    </location>
</feature>
<dbReference type="OMA" id="TICCNGL"/>
<feature type="chain" id="PRO_5037318388" description="Fucolectin tachylectin-4 pentraxin-1 domain-containing protein" evidence="8">
    <location>
        <begin position="20"/>
        <end position="199"/>
    </location>
</feature>
<dbReference type="Proteomes" id="UP000887568">
    <property type="component" value="Unplaced"/>
</dbReference>
<dbReference type="InterPro" id="IPR051941">
    <property type="entry name" value="BG_Antigen-Binding_Lectin"/>
</dbReference>
<dbReference type="AlphaFoldDB" id="A0A914AMB3"/>
<dbReference type="GO" id="GO:0010185">
    <property type="term" value="P:regulation of cellular defense response"/>
    <property type="evidence" value="ECO:0007669"/>
    <property type="project" value="UniProtKB-ARBA"/>
</dbReference>
<organism evidence="10 11">
    <name type="scientific">Patiria miniata</name>
    <name type="common">Bat star</name>
    <name type="synonym">Asterina miniata</name>
    <dbReference type="NCBI Taxonomy" id="46514"/>
    <lineage>
        <taxon>Eukaryota</taxon>
        <taxon>Metazoa</taxon>
        <taxon>Echinodermata</taxon>
        <taxon>Eleutherozoa</taxon>
        <taxon>Asterozoa</taxon>
        <taxon>Asteroidea</taxon>
        <taxon>Valvatacea</taxon>
        <taxon>Valvatida</taxon>
        <taxon>Asterinidae</taxon>
        <taxon>Patiria</taxon>
    </lineage>
</organism>
<comment type="similarity">
    <text evidence="2">Belongs to the fucolectin family.</text>
</comment>
<dbReference type="InterPro" id="IPR008979">
    <property type="entry name" value="Galactose-bd-like_sf"/>
</dbReference>
<dbReference type="RefSeq" id="XP_038064733.1">
    <property type="nucleotide sequence ID" value="XM_038208805.1"/>
</dbReference>
<dbReference type="PANTHER" id="PTHR45713">
    <property type="entry name" value="FTP DOMAIN-CONTAINING PROTEIN"/>
    <property type="match status" value="1"/>
</dbReference>
<evidence type="ECO:0000256" key="6">
    <source>
        <dbReference type="ARBA" id="ARBA00022837"/>
    </source>
</evidence>
<dbReference type="Gene3D" id="2.60.120.260">
    <property type="entry name" value="Galactose-binding domain-like"/>
    <property type="match status" value="1"/>
</dbReference>
<dbReference type="EnsemblMetazoa" id="XM_038208805.1">
    <property type="protein sequence ID" value="XP_038064733.1"/>
    <property type="gene ID" value="LOC119735104"/>
</dbReference>
<dbReference type="PANTHER" id="PTHR45713:SF6">
    <property type="entry name" value="F5_8 TYPE C DOMAIN-CONTAINING PROTEIN"/>
    <property type="match status" value="1"/>
</dbReference>
<evidence type="ECO:0000259" key="9">
    <source>
        <dbReference type="SMART" id="SM00607"/>
    </source>
</evidence>
<dbReference type="Pfam" id="PF22633">
    <property type="entry name" value="F5_F8_type_C_2"/>
    <property type="match status" value="1"/>
</dbReference>
<keyword evidence="11" id="KW-1185">Reference proteome</keyword>
<dbReference type="InterPro" id="IPR006585">
    <property type="entry name" value="FTP1"/>
</dbReference>
<name>A0A914AMB3_PATMI</name>
<dbReference type="OrthoDB" id="547680at2759"/>
<evidence type="ECO:0000313" key="10">
    <source>
        <dbReference type="EnsemblMetazoa" id="XP_038064733.1"/>
    </source>
</evidence>
<accession>A0A914AMB3</accession>
<evidence type="ECO:0000256" key="7">
    <source>
        <dbReference type="ARBA" id="ARBA00023157"/>
    </source>
</evidence>
<evidence type="ECO:0000256" key="1">
    <source>
        <dbReference type="ARBA" id="ARBA00002219"/>
    </source>
</evidence>
<keyword evidence="5" id="KW-0430">Lectin</keyword>
<dbReference type="GO" id="GO:0001868">
    <property type="term" value="P:regulation of complement activation, lectin pathway"/>
    <property type="evidence" value="ECO:0007669"/>
    <property type="project" value="UniProtKB-ARBA"/>
</dbReference>
<keyword evidence="6" id="KW-0106">Calcium</keyword>